<dbReference type="RefSeq" id="WP_402703680.1">
    <property type="nucleotide sequence ID" value="NZ_JBIUZV010000024.1"/>
</dbReference>
<keyword evidence="2" id="KW-1185">Reference proteome</keyword>
<accession>A0ABW8F5I8</accession>
<organism evidence="1 2">
    <name type="scientific">Herbaspirillum chlorophenolicum</name>
    <dbReference type="NCBI Taxonomy" id="211589"/>
    <lineage>
        <taxon>Bacteria</taxon>
        <taxon>Pseudomonadati</taxon>
        <taxon>Pseudomonadota</taxon>
        <taxon>Betaproteobacteria</taxon>
        <taxon>Burkholderiales</taxon>
        <taxon>Oxalobacteraceae</taxon>
        <taxon>Herbaspirillum</taxon>
    </lineage>
</organism>
<dbReference type="EMBL" id="JBIUZV010000024">
    <property type="protein sequence ID" value="MFJ3048565.1"/>
    <property type="molecule type" value="Genomic_DNA"/>
</dbReference>
<name>A0ABW8F5I8_9BURK</name>
<evidence type="ECO:0000313" key="1">
    <source>
        <dbReference type="EMBL" id="MFJ3048565.1"/>
    </source>
</evidence>
<evidence type="ECO:0000313" key="2">
    <source>
        <dbReference type="Proteomes" id="UP001617427"/>
    </source>
</evidence>
<sequence length="75" mass="8438">MNLPHLDEIASEAWDGNYKRVGPLSTGERLYVALASGRMRELAPHDSIAYAVDRVGTEAMEHMLEVWRGSRQPEV</sequence>
<protein>
    <submittedName>
        <fullName evidence="1">Uncharacterized protein</fullName>
    </submittedName>
</protein>
<dbReference type="Proteomes" id="UP001617427">
    <property type="component" value="Unassembled WGS sequence"/>
</dbReference>
<comment type="caution">
    <text evidence="1">The sequence shown here is derived from an EMBL/GenBank/DDBJ whole genome shotgun (WGS) entry which is preliminary data.</text>
</comment>
<gene>
    <name evidence="1" type="ORF">ACIPEN_22250</name>
</gene>
<reference evidence="1 2" key="1">
    <citation type="submission" date="2024-10" db="EMBL/GenBank/DDBJ databases">
        <title>The Natural Products Discovery Center: Release of the First 8490 Sequenced Strains for Exploring Actinobacteria Biosynthetic Diversity.</title>
        <authorList>
            <person name="Kalkreuter E."/>
            <person name="Kautsar S.A."/>
            <person name="Yang D."/>
            <person name="Bader C.D."/>
            <person name="Teijaro C.N."/>
            <person name="Fluegel L."/>
            <person name="Davis C.M."/>
            <person name="Simpson J.R."/>
            <person name="Lauterbach L."/>
            <person name="Steele A.D."/>
            <person name="Gui C."/>
            <person name="Meng S."/>
            <person name="Li G."/>
            <person name="Viehrig K."/>
            <person name="Ye F."/>
            <person name="Su P."/>
            <person name="Kiefer A.F."/>
            <person name="Nichols A."/>
            <person name="Cepeda A.J."/>
            <person name="Yan W."/>
            <person name="Fan B."/>
            <person name="Jiang Y."/>
            <person name="Adhikari A."/>
            <person name="Zheng C.-J."/>
            <person name="Schuster L."/>
            <person name="Cowan T.M."/>
            <person name="Smanski M.J."/>
            <person name="Chevrette M.G."/>
            <person name="De Carvalho L.P.S."/>
            <person name="Shen B."/>
        </authorList>
    </citation>
    <scope>NUCLEOTIDE SEQUENCE [LARGE SCALE GENOMIC DNA]</scope>
    <source>
        <strain evidence="1 2">NPDC087045</strain>
    </source>
</reference>
<proteinExistence type="predicted"/>